<evidence type="ECO:0000256" key="12">
    <source>
        <dbReference type="ARBA" id="ARBA00025614"/>
    </source>
</evidence>
<evidence type="ECO:0000256" key="14">
    <source>
        <dbReference type="ARBA" id="ARBA00037847"/>
    </source>
</evidence>
<dbReference type="InterPro" id="IPR002146">
    <property type="entry name" value="ATP_synth_b/b'su_bac/chlpt"/>
</dbReference>
<evidence type="ECO:0000256" key="5">
    <source>
        <dbReference type="ARBA" id="ARBA00022692"/>
    </source>
</evidence>
<evidence type="ECO:0000256" key="15">
    <source>
        <dbReference type="HAMAP-Rule" id="MF_01398"/>
    </source>
</evidence>
<dbReference type="GO" id="GO:0046933">
    <property type="term" value="F:proton-transporting ATP synthase activity, rotational mechanism"/>
    <property type="evidence" value="ECO:0007669"/>
    <property type="project" value="UniProtKB-UniRule"/>
</dbReference>
<accession>A0A2N7PIB6</accession>
<evidence type="ECO:0000256" key="17">
    <source>
        <dbReference type="SAM" id="Coils"/>
    </source>
</evidence>
<evidence type="ECO:0000256" key="1">
    <source>
        <dbReference type="ARBA" id="ARBA00005513"/>
    </source>
</evidence>
<comment type="caution">
    <text evidence="18">The sequence shown here is derived from an EMBL/GenBank/DDBJ whole genome shotgun (WGS) entry which is preliminary data.</text>
</comment>
<feature type="transmembrane region" description="Helical" evidence="15">
    <location>
        <begin position="39"/>
        <end position="58"/>
    </location>
</feature>
<comment type="similarity">
    <text evidence="1 15 16">Belongs to the ATPase B chain family.</text>
</comment>
<protein>
    <recommendedName>
        <fullName evidence="15">ATP synthase subunit b</fullName>
    </recommendedName>
    <alternativeName>
        <fullName evidence="15">ATP synthase F(0) sector subunit b</fullName>
    </alternativeName>
    <alternativeName>
        <fullName evidence="15">ATPase subunit I</fullName>
    </alternativeName>
    <alternativeName>
        <fullName evidence="15">F-type ATPase subunit b</fullName>
        <shortName evidence="15">F-ATPase subunit b</shortName>
    </alternativeName>
</protein>
<evidence type="ECO:0000313" key="19">
    <source>
        <dbReference type="Proteomes" id="UP000235731"/>
    </source>
</evidence>
<evidence type="ECO:0000313" key="18">
    <source>
        <dbReference type="EMBL" id="PMP61363.1"/>
    </source>
</evidence>
<dbReference type="NCBIfam" id="TIGR01144">
    <property type="entry name" value="ATP_synt_b"/>
    <property type="match status" value="1"/>
</dbReference>
<evidence type="ECO:0000256" key="4">
    <source>
        <dbReference type="ARBA" id="ARBA00022547"/>
    </source>
</evidence>
<dbReference type="GO" id="GO:0012505">
    <property type="term" value="C:endomembrane system"/>
    <property type="evidence" value="ECO:0007669"/>
    <property type="project" value="UniProtKB-SubCell"/>
</dbReference>
<dbReference type="PANTHER" id="PTHR33445">
    <property type="entry name" value="ATP SYNTHASE SUBUNIT B', CHLOROPLASTIC"/>
    <property type="match status" value="1"/>
</dbReference>
<evidence type="ECO:0000256" key="10">
    <source>
        <dbReference type="ARBA" id="ARBA00023310"/>
    </source>
</evidence>
<keyword evidence="7 15" id="KW-1133">Transmembrane helix</keyword>
<dbReference type="GO" id="GO:0045259">
    <property type="term" value="C:proton-transporting ATP synthase complex"/>
    <property type="evidence" value="ECO:0007669"/>
    <property type="project" value="UniProtKB-KW"/>
</dbReference>
<comment type="function">
    <text evidence="12">Component of the F(0) channel, it forms part of the peripheral stalk, linking F(1) to F(0). The b'-subunit is a diverged and duplicated form of b found in plants and photosynthetic bacteria.</text>
</comment>
<evidence type="ECO:0000256" key="11">
    <source>
        <dbReference type="ARBA" id="ARBA00025198"/>
    </source>
</evidence>
<evidence type="ECO:0000256" key="6">
    <source>
        <dbReference type="ARBA" id="ARBA00022781"/>
    </source>
</evidence>
<comment type="subunit">
    <text evidence="15">F-type ATPases have 2 components, F(1) - the catalytic core - and F(0) - the membrane proton channel. F(1) has five subunits: alpha(3), beta(3), gamma(1), delta(1), epsilon(1). F(0) has three main subunits: a(1), b(2) and c(10-14). The alpha and beta chains form an alternating ring which encloses part of the gamma chain. F(1) is attached to F(0) by a central stalk formed by the gamma and epsilon chains, while a peripheral stalk is formed by the delta and b chains.</text>
</comment>
<evidence type="ECO:0000256" key="16">
    <source>
        <dbReference type="RuleBase" id="RU003848"/>
    </source>
</evidence>
<evidence type="ECO:0000256" key="9">
    <source>
        <dbReference type="ARBA" id="ARBA00023136"/>
    </source>
</evidence>
<evidence type="ECO:0000256" key="8">
    <source>
        <dbReference type="ARBA" id="ARBA00023065"/>
    </source>
</evidence>
<keyword evidence="17" id="KW-0175">Coiled coil</keyword>
<evidence type="ECO:0000256" key="13">
    <source>
        <dbReference type="ARBA" id="ARBA00026054"/>
    </source>
</evidence>
<comment type="subunit">
    <text evidence="13">F-type ATPases have 2 components, F(1) - the catalytic core - and F(0) - the membrane proton channel. F(1) has five subunits: alpha(3), beta(3), gamma(1), delta(1), epsilon(1). F(0) has four main subunits: a(1), b(2) and c(10-14). The alpha and beta chains form an alternating ring which encloses part of the gamma chain. F(1) is attached to F(0) by a central stalk formed by the gamma and epsilon chains, while a peripheral stalk is formed by the delta and b chains.</text>
</comment>
<name>A0A2N7PIB6_9BACT</name>
<evidence type="ECO:0000256" key="7">
    <source>
        <dbReference type="ARBA" id="ARBA00022989"/>
    </source>
</evidence>
<dbReference type="AlphaFoldDB" id="A0A2N7PIB6"/>
<dbReference type="CDD" id="cd06503">
    <property type="entry name" value="ATP-synt_Fo_b"/>
    <property type="match status" value="1"/>
</dbReference>
<gene>
    <name evidence="15 18" type="primary">atpF</name>
    <name evidence="18" type="ORF">C0197_05850</name>
</gene>
<keyword evidence="4 15" id="KW-0138">CF(0)</keyword>
<keyword evidence="10 15" id="KW-0066">ATP synthesis</keyword>
<dbReference type="HAMAP" id="MF_01398">
    <property type="entry name" value="ATP_synth_b_bprime"/>
    <property type="match status" value="1"/>
</dbReference>
<evidence type="ECO:0000256" key="3">
    <source>
        <dbReference type="ARBA" id="ARBA00022475"/>
    </source>
</evidence>
<sequence>MKRLFILLSFFLGLFYFVSLGLAAEGEASHGVTPSQIRNLIWWTVNFIALIIILYKLLKKPVVNFFKNRKENILKEYEELLAKKKEAEAKYLELQEKIKNLKAEAEAIYQNYVEQGIKEKERILEEAQLQAKRIKEQAQLYIAQEMEKAKERLKFELAEEAVKLAEEILRKNITPEDQKRVFKEVLEQIKGRSLN</sequence>
<organism evidence="18 19">
    <name type="scientific">Caldimicrobium thiodismutans</name>
    <dbReference type="NCBI Taxonomy" id="1653476"/>
    <lineage>
        <taxon>Bacteria</taxon>
        <taxon>Pseudomonadati</taxon>
        <taxon>Thermodesulfobacteriota</taxon>
        <taxon>Thermodesulfobacteria</taxon>
        <taxon>Thermodesulfobacteriales</taxon>
        <taxon>Thermodesulfobacteriaceae</taxon>
        <taxon>Caldimicrobium</taxon>
    </lineage>
</organism>
<proteinExistence type="inferred from homology"/>
<keyword evidence="6 15" id="KW-0375">Hydrogen ion transport</keyword>
<reference evidence="18 19" key="1">
    <citation type="submission" date="2018-01" db="EMBL/GenBank/DDBJ databases">
        <title>Metagenomic assembled genomes from two thermal pools in the Uzon Caldera, Kamchatka, Russia.</title>
        <authorList>
            <person name="Wilkins L."/>
            <person name="Ettinger C."/>
        </authorList>
    </citation>
    <scope>NUCLEOTIDE SEQUENCE [LARGE SCALE GENOMIC DNA]</scope>
    <source>
        <strain evidence="18">ZAV-15</strain>
    </source>
</reference>
<keyword evidence="3 15" id="KW-1003">Cell membrane</keyword>
<keyword evidence="5 15" id="KW-0812">Transmembrane</keyword>
<keyword evidence="2 15" id="KW-0813">Transport</keyword>
<feature type="coiled-coil region" evidence="17">
    <location>
        <begin position="63"/>
        <end position="163"/>
    </location>
</feature>
<dbReference type="InterPro" id="IPR005864">
    <property type="entry name" value="ATP_synth_F0_bsu_bac"/>
</dbReference>
<keyword evidence="9 15" id="KW-0472">Membrane</keyword>
<dbReference type="Pfam" id="PF00430">
    <property type="entry name" value="ATP-synt_B"/>
    <property type="match status" value="1"/>
</dbReference>
<dbReference type="GO" id="GO:0046961">
    <property type="term" value="F:proton-transporting ATPase activity, rotational mechanism"/>
    <property type="evidence" value="ECO:0007669"/>
    <property type="project" value="TreeGrafter"/>
</dbReference>
<comment type="subcellular location">
    <subcellularLocation>
        <location evidence="15">Cell membrane</location>
        <topology evidence="15">Single-pass membrane protein</topology>
    </subcellularLocation>
    <subcellularLocation>
        <location evidence="14">Endomembrane system</location>
        <topology evidence="14">Single-pass membrane protein</topology>
    </subcellularLocation>
</comment>
<dbReference type="EMBL" id="PNIE01000086">
    <property type="protein sequence ID" value="PMP61363.1"/>
    <property type="molecule type" value="Genomic_DNA"/>
</dbReference>
<comment type="function">
    <text evidence="11 15">F(1)F(0) ATP synthase produces ATP from ADP in the presence of a proton or sodium gradient. F-type ATPases consist of two structural domains, F(1) containing the extramembraneous catalytic core and F(0) containing the membrane proton channel, linked together by a central stalk and a peripheral stalk. During catalysis, ATP synthesis in the catalytic domain of F(1) is coupled via a rotary mechanism of the central stalk subunits to proton translocation.</text>
</comment>
<dbReference type="PANTHER" id="PTHR33445:SF1">
    <property type="entry name" value="ATP SYNTHASE SUBUNIT B"/>
    <property type="match status" value="1"/>
</dbReference>
<keyword evidence="8 15" id="KW-0406">Ion transport</keyword>
<evidence type="ECO:0000256" key="2">
    <source>
        <dbReference type="ARBA" id="ARBA00022448"/>
    </source>
</evidence>
<dbReference type="Proteomes" id="UP000235731">
    <property type="component" value="Unassembled WGS sequence"/>
</dbReference>
<dbReference type="InterPro" id="IPR050059">
    <property type="entry name" value="ATP_synthase_B_chain"/>
</dbReference>
<dbReference type="GO" id="GO:0005886">
    <property type="term" value="C:plasma membrane"/>
    <property type="evidence" value="ECO:0007669"/>
    <property type="project" value="UniProtKB-SubCell"/>
</dbReference>